<organism evidence="1">
    <name type="scientific">bioreactor metagenome</name>
    <dbReference type="NCBI Taxonomy" id="1076179"/>
    <lineage>
        <taxon>unclassified sequences</taxon>
        <taxon>metagenomes</taxon>
        <taxon>ecological metagenomes</taxon>
    </lineage>
</organism>
<proteinExistence type="predicted"/>
<dbReference type="EMBL" id="VSSQ01039534">
    <property type="protein sequence ID" value="MPM92618.1"/>
    <property type="molecule type" value="Genomic_DNA"/>
</dbReference>
<dbReference type="AntiFam" id="ANF00280">
    <property type="entry name" value="Spurious ORF (shadow ORF of PyrG)"/>
</dbReference>
<comment type="caution">
    <text evidence="1">The sequence shown here is derived from an EMBL/GenBank/DDBJ whole genome shotgun (WGS) entry which is preliminary data.</text>
</comment>
<evidence type="ECO:0000313" key="1">
    <source>
        <dbReference type="EMBL" id="MPM92618.1"/>
    </source>
</evidence>
<protein>
    <submittedName>
        <fullName evidence="1">Uncharacterized protein</fullName>
    </submittedName>
</protein>
<accession>A0A645DU08</accession>
<reference evidence="1" key="1">
    <citation type="submission" date="2019-08" db="EMBL/GenBank/DDBJ databases">
        <authorList>
            <person name="Kucharzyk K."/>
            <person name="Murdoch R.W."/>
            <person name="Higgins S."/>
            <person name="Loffler F."/>
        </authorList>
    </citation>
    <scope>NUCLEOTIDE SEQUENCE</scope>
</reference>
<name>A0A645DU08_9ZZZZ</name>
<gene>
    <name evidence="1" type="ORF">SDC9_139753</name>
</gene>
<sequence>MEHARHLVDGVHVPHGDHTPLGHVGEQGDLFLLLVGHLVLGAAQQRVGLDADFAQLLHRVLRRLRLELARRGDVRQVSQVHEGGVVRAQAQAHLAHGF</sequence>
<dbReference type="AlphaFoldDB" id="A0A645DU08"/>